<organism evidence="2 3">
    <name type="scientific">Pseudomonas lundensis</name>
    <dbReference type="NCBI Taxonomy" id="86185"/>
    <lineage>
        <taxon>Bacteria</taxon>
        <taxon>Pseudomonadati</taxon>
        <taxon>Pseudomonadota</taxon>
        <taxon>Gammaproteobacteria</taxon>
        <taxon>Pseudomonadales</taxon>
        <taxon>Pseudomonadaceae</taxon>
        <taxon>Pseudomonas</taxon>
    </lineage>
</organism>
<dbReference type="EMBL" id="NQKI01000024">
    <property type="protein sequence ID" value="OZY58593.1"/>
    <property type="molecule type" value="Genomic_DNA"/>
</dbReference>
<feature type="region of interest" description="Disordered" evidence="1">
    <location>
        <begin position="52"/>
        <end position="71"/>
    </location>
</feature>
<sequence>MHLMSQQITEAFVQQFADNFRHLAQQMTSRFETRVSIEPNIVGMSKSVNRLGQRTAQRRTQRHADTPINDQPHSTRFVDLFDWDDGDMIDDQDKIRMLVDPTSDYVKAMVAALNRAKDDVIIASMGGSSRSTTGNVILPVAQKIAVGGTGLTKAKIIQARKIFRRNEADNHNGEELFITYTAAAAADILADATLTSADYMAGKFLQEGDVEGKWMGFTWIPSERTPYDGATRRLYAWAKSGVTLGKGADITTKVGEDPGKGFNVRIYAKQSIGAVRTEEEKVVEIAVTEAA</sequence>
<dbReference type="Proteomes" id="UP000215788">
    <property type="component" value="Unassembled WGS sequence"/>
</dbReference>
<dbReference type="AlphaFoldDB" id="A0A266N830"/>
<dbReference type="InterPro" id="IPR045565">
    <property type="entry name" value="Phage_capsid_2"/>
</dbReference>
<gene>
    <name evidence="2" type="ORF">CJF39_15110</name>
</gene>
<accession>A0A266N830</accession>
<name>A0A266N830_9PSED</name>
<evidence type="ECO:0008006" key="4">
    <source>
        <dbReference type="Google" id="ProtNLM"/>
    </source>
</evidence>
<reference evidence="2 3" key="1">
    <citation type="submission" date="2017-08" db="EMBL/GenBank/DDBJ databases">
        <title>Genomic and metabolic characterisation of spoilage-associated Pseudomonas species.</title>
        <authorList>
            <person name="Stanborough T."/>
            <person name="Fegan N."/>
            <person name="Powell S.M."/>
            <person name="Singh T."/>
            <person name="Tamplin M.L."/>
            <person name="Chandry P.S."/>
        </authorList>
    </citation>
    <scope>NUCLEOTIDE SEQUENCE [LARGE SCALE GENOMIC DNA]</scope>
    <source>
        <strain evidence="2 3">L1802</strain>
    </source>
</reference>
<comment type="caution">
    <text evidence="2">The sequence shown here is derived from an EMBL/GenBank/DDBJ whole genome shotgun (WGS) entry which is preliminary data.</text>
</comment>
<protein>
    <recommendedName>
        <fullName evidence="4">Major capsid protein</fullName>
    </recommendedName>
</protein>
<dbReference type="OrthoDB" id="9149534at2"/>
<evidence type="ECO:0000313" key="3">
    <source>
        <dbReference type="Proteomes" id="UP000215788"/>
    </source>
</evidence>
<evidence type="ECO:0000313" key="2">
    <source>
        <dbReference type="EMBL" id="OZY58593.1"/>
    </source>
</evidence>
<proteinExistence type="predicted"/>
<evidence type="ECO:0000256" key="1">
    <source>
        <dbReference type="SAM" id="MobiDB-lite"/>
    </source>
</evidence>
<dbReference type="Pfam" id="PF19821">
    <property type="entry name" value="Phage_capsid_2"/>
    <property type="match status" value="1"/>
</dbReference>